<proteinExistence type="inferred from homology"/>
<evidence type="ECO:0000256" key="6">
    <source>
        <dbReference type="SAM" id="Phobius"/>
    </source>
</evidence>
<dbReference type="Pfam" id="PF18947">
    <property type="entry name" value="HAMP_2"/>
    <property type="match status" value="4"/>
</dbReference>
<feature type="domain" description="HAMP" evidence="8">
    <location>
        <begin position="207"/>
        <end position="259"/>
    </location>
</feature>
<dbReference type="AlphaFoldDB" id="A0A1W9KZT6"/>
<reference evidence="9 10" key="1">
    <citation type="submission" date="2017-01" db="EMBL/GenBank/DDBJ databases">
        <title>Novel large sulfur bacteria in the metagenomes of groundwater-fed chemosynthetic microbial mats in the Lake Huron basin.</title>
        <authorList>
            <person name="Sharrar A.M."/>
            <person name="Flood B.E."/>
            <person name="Bailey J.V."/>
            <person name="Jones D.S."/>
            <person name="Biddanda B."/>
            <person name="Ruberg S.A."/>
            <person name="Marcus D.N."/>
            <person name="Dick G.J."/>
        </authorList>
    </citation>
    <scope>NUCLEOTIDE SEQUENCE [LARGE SCALE GENOMIC DNA]</scope>
    <source>
        <strain evidence="9">A7</strain>
    </source>
</reference>
<keyword evidence="4" id="KW-0807">Transducer</keyword>
<dbReference type="FunFam" id="1.10.287.950:FF:000001">
    <property type="entry name" value="Methyl-accepting chemotaxis sensory transducer"/>
    <property type="match status" value="1"/>
</dbReference>
<sequence length="947" mass="100439">MKIGVRLAIGFAVTLLLLITIAVISYTRLGSLNTEIENIVNDKYPKAIQAIDIVRAMNQVALINRNLLLVNDPAETQKQIARQGEQRKIITDNLDKLEASVTSEDGKKLLSAMKASRTGFVNVLDKFLGLVQRGERDAAIALLYGDMRPATDTYVGDIRKMIDFQDELMVKGGKDADALADSSENLLMILAIVAAILAVLIGWIITRSITGPTNKMVAAADKMAAGDFNVKLDINSKDEIGQLAQSMASMQTAVQAMMTDTNVLIKSAVDGQLETRADASKHQGDFRKIVEGVNTTLDAVIGPLNVTAKYVDDISKGVIPPVITTDYKGQYNVIKGNLNNMVKMMSDLLAQTDIIIQGAANGELDKRANADMFVGGWNKLVVGVNETVTNIVNPLNVTADYVDKIAKGVIPPVITTDYKGQYNVIKGNLNAVVKMMGDLLAQTDIIIQGAANGELKKRANADMFVGGWNKLVVGVNETVTNIVNPLNVTADYVQRISIGDMPPKITAAYSGDYNIIKNNLNALIEATNAQAAAAQAISKGDLTTVVNVRSEGDMLAKALIDVTKAVNALVADGMLLAKATVDGDLAVRADASKHQGDFRKVIEGLNQVMVAVNTPVEELRSVLGALEGGDLTQSMKKNYAGTWDELKSAMSNMQKKLVEVVTDVNSGAQALASASEEVSATAQSLSQAASEQAAGVEETSASIEQMTSSIAQNTENAKITDGMASKAAKDAADGGEAVEATVVAMKQIAQKIGIIDDIAAQTNLLALNAAIEAARAGEHGKGFAVVAAEVRKLAERSQVAAQEIGEVASSSVALAEKAGKLLNEIVPNIRKTSDLVQEITAASTEQSSGVGQINSAVSQLNTTTQQNASSSEELAATSEEMSSQAEQLQQTMSFFKLDSANQGRSLQHQVRKSSASTKAAPKAAARPAQSHAMASRDDLDESQFTKF</sequence>
<dbReference type="GO" id="GO:0005886">
    <property type="term" value="C:plasma membrane"/>
    <property type="evidence" value="ECO:0007669"/>
    <property type="project" value="TreeGrafter"/>
</dbReference>
<dbReference type="SMART" id="SM00283">
    <property type="entry name" value="MA"/>
    <property type="match status" value="1"/>
</dbReference>
<dbReference type="PROSITE" id="PS50885">
    <property type="entry name" value="HAMP"/>
    <property type="match status" value="1"/>
</dbReference>
<evidence type="ECO:0000256" key="5">
    <source>
        <dbReference type="SAM" id="MobiDB-lite"/>
    </source>
</evidence>
<dbReference type="InterPro" id="IPR024478">
    <property type="entry name" value="HlyB_4HB_MCP"/>
</dbReference>
<keyword evidence="6" id="KW-1133">Transmembrane helix</keyword>
<dbReference type="SUPFAM" id="SSF158472">
    <property type="entry name" value="HAMP domain-like"/>
    <property type="match status" value="1"/>
</dbReference>
<name>A0A1W9KZT6_9BURK</name>
<evidence type="ECO:0000256" key="4">
    <source>
        <dbReference type="PROSITE-ProRule" id="PRU00284"/>
    </source>
</evidence>
<dbReference type="EMBL" id="MTEI01000001">
    <property type="protein sequence ID" value="OQW90224.1"/>
    <property type="molecule type" value="Genomic_DNA"/>
</dbReference>
<protein>
    <recommendedName>
        <fullName evidence="11">Methyl-accepting chemotaxis sensory transducer</fullName>
    </recommendedName>
</protein>
<gene>
    <name evidence="9" type="ORF">BWK72_03160</name>
</gene>
<feature type="compositionally biased region" description="Low complexity" evidence="5">
    <location>
        <begin position="912"/>
        <end position="928"/>
    </location>
</feature>
<dbReference type="CDD" id="cd11386">
    <property type="entry name" value="MCP_signal"/>
    <property type="match status" value="1"/>
</dbReference>
<evidence type="ECO:0000256" key="2">
    <source>
        <dbReference type="ARBA" id="ARBA00022500"/>
    </source>
</evidence>
<feature type="transmembrane region" description="Helical" evidence="6">
    <location>
        <begin position="186"/>
        <end position="206"/>
    </location>
</feature>
<evidence type="ECO:0000313" key="10">
    <source>
        <dbReference type="Proteomes" id="UP000192505"/>
    </source>
</evidence>
<feature type="region of interest" description="Disordered" evidence="5">
    <location>
        <begin position="861"/>
        <end position="887"/>
    </location>
</feature>
<dbReference type="InterPro" id="IPR004089">
    <property type="entry name" value="MCPsignal_dom"/>
</dbReference>
<dbReference type="CDD" id="cd19411">
    <property type="entry name" value="MCP2201-like_sensor"/>
    <property type="match status" value="1"/>
</dbReference>
<evidence type="ECO:0000313" key="9">
    <source>
        <dbReference type="EMBL" id="OQW90224.1"/>
    </source>
</evidence>
<dbReference type="CDD" id="cd06225">
    <property type="entry name" value="HAMP"/>
    <property type="match status" value="1"/>
</dbReference>
<dbReference type="GO" id="GO:0007165">
    <property type="term" value="P:signal transduction"/>
    <property type="evidence" value="ECO:0007669"/>
    <property type="project" value="UniProtKB-KW"/>
</dbReference>
<evidence type="ECO:0000259" key="8">
    <source>
        <dbReference type="PROSITE" id="PS50885"/>
    </source>
</evidence>
<dbReference type="Pfam" id="PF00015">
    <property type="entry name" value="MCPsignal"/>
    <property type="match status" value="1"/>
</dbReference>
<evidence type="ECO:0000256" key="1">
    <source>
        <dbReference type="ARBA" id="ARBA00004370"/>
    </source>
</evidence>
<keyword evidence="2" id="KW-0145">Chemotaxis</keyword>
<dbReference type="InterPro" id="IPR047347">
    <property type="entry name" value="YvaQ-like_sensor"/>
</dbReference>
<dbReference type="SMART" id="SM00304">
    <property type="entry name" value="HAMP"/>
    <property type="match status" value="5"/>
</dbReference>
<feature type="domain" description="Methyl-accepting transducer" evidence="7">
    <location>
        <begin position="667"/>
        <end position="882"/>
    </location>
</feature>
<comment type="similarity">
    <text evidence="3">Belongs to the methyl-accepting chemotaxis (MCP) protein family.</text>
</comment>
<keyword evidence="6" id="KW-0812">Transmembrane</keyword>
<feature type="region of interest" description="Disordered" evidence="5">
    <location>
        <begin position="900"/>
        <end position="947"/>
    </location>
</feature>
<dbReference type="Pfam" id="PF12729">
    <property type="entry name" value="4HB_MCP_1"/>
    <property type="match status" value="1"/>
</dbReference>
<organism evidence="9 10">
    <name type="scientific">Rhodoferax ferrireducens</name>
    <dbReference type="NCBI Taxonomy" id="192843"/>
    <lineage>
        <taxon>Bacteria</taxon>
        <taxon>Pseudomonadati</taxon>
        <taxon>Pseudomonadota</taxon>
        <taxon>Betaproteobacteria</taxon>
        <taxon>Burkholderiales</taxon>
        <taxon>Comamonadaceae</taxon>
        <taxon>Rhodoferax</taxon>
    </lineage>
</organism>
<dbReference type="InterPro" id="IPR051310">
    <property type="entry name" value="MCP_chemotaxis"/>
</dbReference>
<dbReference type="Pfam" id="PF00672">
    <property type="entry name" value="HAMP"/>
    <property type="match status" value="1"/>
</dbReference>
<keyword evidence="6" id="KW-0472">Membrane</keyword>
<dbReference type="PROSITE" id="PS50111">
    <property type="entry name" value="CHEMOTAXIS_TRANSDUC_2"/>
    <property type="match status" value="1"/>
</dbReference>
<dbReference type="InterPro" id="IPR003660">
    <property type="entry name" value="HAMP_dom"/>
</dbReference>
<feature type="compositionally biased region" description="Low complexity" evidence="5">
    <location>
        <begin position="868"/>
        <end position="883"/>
    </location>
</feature>
<comment type="subcellular location">
    <subcellularLocation>
        <location evidence="1">Membrane</location>
    </subcellularLocation>
</comment>
<dbReference type="Gene3D" id="1.20.120.1530">
    <property type="match status" value="3"/>
</dbReference>
<dbReference type="GO" id="GO:0004888">
    <property type="term" value="F:transmembrane signaling receptor activity"/>
    <property type="evidence" value="ECO:0007669"/>
    <property type="project" value="TreeGrafter"/>
</dbReference>
<dbReference type="GO" id="GO:0006935">
    <property type="term" value="P:chemotaxis"/>
    <property type="evidence" value="ECO:0007669"/>
    <property type="project" value="UniProtKB-KW"/>
</dbReference>
<evidence type="ECO:0008006" key="11">
    <source>
        <dbReference type="Google" id="ProtNLM"/>
    </source>
</evidence>
<comment type="caution">
    <text evidence="9">The sequence shown here is derived from an EMBL/GenBank/DDBJ whole genome shotgun (WGS) entry which is preliminary data.</text>
</comment>
<dbReference type="PANTHER" id="PTHR43531:SF11">
    <property type="entry name" value="METHYL-ACCEPTING CHEMOTAXIS PROTEIN 3"/>
    <property type="match status" value="1"/>
</dbReference>
<dbReference type="PANTHER" id="PTHR43531">
    <property type="entry name" value="PROTEIN ICFG"/>
    <property type="match status" value="1"/>
</dbReference>
<accession>A0A1W9KZT6</accession>
<evidence type="ECO:0000259" key="7">
    <source>
        <dbReference type="PROSITE" id="PS50111"/>
    </source>
</evidence>
<dbReference type="Proteomes" id="UP000192505">
    <property type="component" value="Unassembled WGS sequence"/>
</dbReference>
<dbReference type="Gene3D" id="1.10.287.950">
    <property type="entry name" value="Methyl-accepting chemotaxis protein"/>
    <property type="match status" value="1"/>
</dbReference>
<dbReference type="SUPFAM" id="SSF58104">
    <property type="entry name" value="Methyl-accepting chemotaxis protein (MCP) signaling domain"/>
    <property type="match status" value="1"/>
</dbReference>
<evidence type="ECO:0000256" key="3">
    <source>
        <dbReference type="ARBA" id="ARBA00029447"/>
    </source>
</evidence>